<name>A0A1S8A8V7_ROSNE</name>
<evidence type="ECO:0000313" key="1">
    <source>
        <dbReference type="EMBL" id="GAW26528.1"/>
    </source>
</evidence>
<dbReference type="Proteomes" id="UP000054516">
    <property type="component" value="Unassembled WGS sequence"/>
</dbReference>
<sequence>MVFKDVVGMGREVETGGGEINGNLVEKVSAVLSGHVCEKAPVNEETWETERNSPGLCYDGSITKTGQNVVLFAKMFQFPGSEGALRIIP</sequence>
<organism evidence="1">
    <name type="scientific">Rosellinia necatrix</name>
    <name type="common">White root-rot fungus</name>
    <dbReference type="NCBI Taxonomy" id="77044"/>
    <lineage>
        <taxon>Eukaryota</taxon>
        <taxon>Fungi</taxon>
        <taxon>Dikarya</taxon>
        <taxon>Ascomycota</taxon>
        <taxon>Pezizomycotina</taxon>
        <taxon>Sordariomycetes</taxon>
        <taxon>Xylariomycetidae</taxon>
        <taxon>Xylariales</taxon>
        <taxon>Xylariaceae</taxon>
        <taxon>Rosellinia</taxon>
    </lineage>
</organism>
<gene>
    <name evidence="1" type="ORF">SAMD00023353_3500760</name>
</gene>
<dbReference type="AlphaFoldDB" id="A0A1S8A8V7"/>
<keyword evidence="2" id="KW-1185">Reference proteome</keyword>
<evidence type="ECO:0000313" key="2">
    <source>
        <dbReference type="Proteomes" id="UP000054516"/>
    </source>
</evidence>
<protein>
    <submittedName>
        <fullName evidence="1">Uncharacterized protein</fullName>
    </submittedName>
</protein>
<proteinExistence type="predicted"/>
<accession>A0A1S8A8V7</accession>
<dbReference type="EMBL" id="DF977480">
    <property type="protein sequence ID" value="GAW26528.1"/>
    <property type="molecule type" value="Genomic_DNA"/>
</dbReference>
<reference evidence="1" key="1">
    <citation type="submission" date="2016-03" db="EMBL/GenBank/DDBJ databases">
        <title>Draft genome sequence of Rosellinia necatrix.</title>
        <authorList>
            <person name="Kanematsu S."/>
        </authorList>
    </citation>
    <scope>NUCLEOTIDE SEQUENCE [LARGE SCALE GENOMIC DNA]</scope>
    <source>
        <strain evidence="1">W97</strain>
    </source>
</reference>